<dbReference type="InterPro" id="IPR018758">
    <property type="entry name" value="FtrD-like"/>
</dbReference>
<evidence type="ECO:0000313" key="4">
    <source>
        <dbReference type="Proteomes" id="UP000182146"/>
    </source>
</evidence>
<keyword evidence="1" id="KW-0472">Membrane</keyword>
<evidence type="ECO:0000256" key="1">
    <source>
        <dbReference type="SAM" id="Phobius"/>
    </source>
</evidence>
<feature type="transmembrane region" description="Helical" evidence="1">
    <location>
        <begin position="21"/>
        <end position="41"/>
    </location>
</feature>
<name>A0A1G9PTG6_9BACT</name>
<accession>A0A1G9PTG6</accession>
<dbReference type="Proteomes" id="UP000182146">
    <property type="component" value="Unassembled WGS sequence"/>
</dbReference>
<protein>
    <submittedName>
        <fullName evidence="3">Predicted membrane protein</fullName>
    </submittedName>
</protein>
<keyword evidence="1" id="KW-0812">Transmembrane</keyword>
<keyword evidence="1" id="KW-1133">Transmembrane helix</keyword>
<evidence type="ECO:0000313" key="3">
    <source>
        <dbReference type="EMBL" id="SDM01547.1"/>
    </source>
</evidence>
<feature type="domain" description="Membrane iron-sulfur containing protein FtrD-like" evidence="2">
    <location>
        <begin position="65"/>
        <end position="167"/>
    </location>
</feature>
<sequence length="172" mass="18325">MTERQEKKAQFQQPENSKRSLLVVAALVLVVVVAVGAWGLLGGGSGGYPVVAAQNGMVSIPEAQVSDGQAHFFSYREGDATINFFVLKSNDGVIRAAFDACDVCYRDKLGYRQDGDSMVCIACNQSFASDQINVLKGGCNPAPLNRVVRDGQVLIAEADIKAGSGYFPSSTR</sequence>
<dbReference type="EMBL" id="FNGU01000003">
    <property type="protein sequence ID" value="SDM01547.1"/>
    <property type="molecule type" value="Genomic_DNA"/>
</dbReference>
<gene>
    <name evidence="3" type="ORF">SAMN05660860_01689</name>
</gene>
<reference evidence="3 4" key="1">
    <citation type="submission" date="2016-10" db="EMBL/GenBank/DDBJ databases">
        <authorList>
            <person name="de Groot N.N."/>
        </authorList>
    </citation>
    <scope>NUCLEOTIDE SEQUENCE [LARGE SCALE GENOMIC DNA]</scope>
    <source>
        <strain evidence="3 4">DSM 17813</strain>
    </source>
</reference>
<dbReference type="RefSeq" id="WP_052446285.1">
    <property type="nucleotide sequence ID" value="NZ_FNGU01000003.1"/>
</dbReference>
<organism evidence="3 4">
    <name type="scientific">Geoalkalibacter ferrihydriticus</name>
    <dbReference type="NCBI Taxonomy" id="392333"/>
    <lineage>
        <taxon>Bacteria</taxon>
        <taxon>Pseudomonadati</taxon>
        <taxon>Thermodesulfobacteriota</taxon>
        <taxon>Desulfuromonadia</taxon>
        <taxon>Desulfuromonadales</taxon>
        <taxon>Geoalkalibacteraceae</taxon>
        <taxon>Geoalkalibacter</taxon>
    </lineage>
</organism>
<dbReference type="AlphaFoldDB" id="A0A1G9PTG6"/>
<dbReference type="OrthoDB" id="9792533at2"/>
<evidence type="ECO:0000259" key="2">
    <source>
        <dbReference type="Pfam" id="PF10080"/>
    </source>
</evidence>
<proteinExistence type="predicted"/>
<dbReference type="Pfam" id="PF10080">
    <property type="entry name" value="FtrD-like"/>
    <property type="match status" value="1"/>
</dbReference>
<dbReference type="STRING" id="392333.SAMN05660860_01689"/>